<evidence type="ECO:0000313" key="4">
    <source>
        <dbReference type="Proteomes" id="UP000058012"/>
    </source>
</evidence>
<comment type="subcellular location">
    <subcellularLocation>
        <location evidence="1">Secreted</location>
    </subcellularLocation>
</comment>
<dbReference type="PANTHER" id="PTHR38340">
    <property type="entry name" value="S-LAYER PROTEIN"/>
    <property type="match status" value="1"/>
</dbReference>
<keyword evidence="4" id="KW-1185">Reference proteome</keyword>
<dbReference type="STRING" id="1117702.AQZ52_17070"/>
<evidence type="ECO:0000313" key="3">
    <source>
        <dbReference type="EMBL" id="KUR70514.1"/>
    </source>
</evidence>
<proteinExistence type="predicted"/>
<dbReference type="InterPro" id="IPR050557">
    <property type="entry name" value="RTX_toxin/Mannuronan_C5-epim"/>
</dbReference>
<dbReference type="Proteomes" id="UP000058012">
    <property type="component" value="Unassembled WGS sequence"/>
</dbReference>
<name>A0A117UTF0_9SPHN</name>
<comment type="caution">
    <text evidence="3">The sequence shown here is derived from an EMBL/GenBank/DDBJ whole genome shotgun (WGS) entry which is preliminary data.</text>
</comment>
<dbReference type="SUPFAM" id="SSF51120">
    <property type="entry name" value="beta-Roll"/>
    <property type="match status" value="2"/>
</dbReference>
<dbReference type="PRINTS" id="PR00313">
    <property type="entry name" value="CABNDNGRPT"/>
</dbReference>
<gene>
    <name evidence="3" type="ORF">AQZ52_17070</name>
</gene>
<evidence type="ECO:0000256" key="1">
    <source>
        <dbReference type="ARBA" id="ARBA00004613"/>
    </source>
</evidence>
<dbReference type="PANTHER" id="PTHR38340:SF1">
    <property type="entry name" value="S-LAYER PROTEIN"/>
    <property type="match status" value="1"/>
</dbReference>
<dbReference type="GO" id="GO:0005576">
    <property type="term" value="C:extracellular region"/>
    <property type="evidence" value="ECO:0007669"/>
    <property type="project" value="UniProtKB-SubCell"/>
</dbReference>
<accession>A0A117UTF0</accession>
<dbReference type="PROSITE" id="PS00330">
    <property type="entry name" value="HEMOLYSIN_CALCIUM"/>
    <property type="match status" value="4"/>
</dbReference>
<dbReference type="Gene3D" id="2.150.10.10">
    <property type="entry name" value="Serralysin-like metalloprotease, C-terminal"/>
    <property type="match status" value="2"/>
</dbReference>
<dbReference type="InterPro" id="IPR001343">
    <property type="entry name" value="Hemolysn_Ca-bd"/>
</dbReference>
<dbReference type="Pfam" id="PF00353">
    <property type="entry name" value="HemolysinCabind"/>
    <property type="match status" value="3"/>
</dbReference>
<sequence>MTIFTANEAFFSLDFNISQILPNKTGFKFSDNVNTAIDGVTYQDVAAYGFQTFIQLPIDSTAYFRGTSLTVSPADKLTGGTVTGLGLYTGAIDDLSAPAWTIKGIKVAATDIAGVMASTSTSDDAKFFASLFAGNDRINLSSTYDYFDGLGGNDVIYGNGGDDTIYGGSGDDKIYGGAGDDQLDGGLGNDVLSGGAGTDTASYFDIGAAVTVNLSIKTQQDTGGAGKDTLSGIERLYGGRAGDTLTGTGGNNEIIGMNGSDVINGLGGNDLIYGELGKDTLTGGAGKDKFLFHTTPAINNADTITDFSHAEGDKLVLSASIYSGLIGKAGSVLTKGEFYAAAGAKAAHDADDHIVYNTSNGTLYYDADGAGGTDAVLFATLTGSPTLLYSDILLDF</sequence>
<keyword evidence="2" id="KW-0964">Secreted</keyword>
<reference evidence="3 4" key="1">
    <citation type="submission" date="2015-10" db="EMBL/GenBank/DDBJ databases">
        <title>Draft genome sequence of Novosphingobium fuchskuhlense DSM 25065 isolated from a surface water sample of the southwest basin of Lake Grosse Fuchskuhle.</title>
        <authorList>
            <person name="Ruckert C."/>
            <person name="Winkler A."/>
            <person name="Glaeser J."/>
            <person name="Grossart H.-P."/>
            <person name="Kalinowski J."/>
            <person name="Glaeser S."/>
        </authorList>
    </citation>
    <scope>NUCLEOTIDE SEQUENCE [LARGE SCALE GENOMIC DNA]</scope>
    <source>
        <strain evidence="3 4">FNE08-7</strain>
    </source>
</reference>
<dbReference type="RefSeq" id="WP_067913747.1">
    <property type="nucleotide sequence ID" value="NZ_KQ954246.1"/>
</dbReference>
<dbReference type="OrthoDB" id="223957at2"/>
<evidence type="ECO:0008006" key="5">
    <source>
        <dbReference type="Google" id="ProtNLM"/>
    </source>
</evidence>
<dbReference type="EMBL" id="LLZS01000009">
    <property type="protein sequence ID" value="KUR70514.1"/>
    <property type="molecule type" value="Genomic_DNA"/>
</dbReference>
<organism evidence="3 4">
    <name type="scientific">Novosphingobium fuchskuhlense</name>
    <dbReference type="NCBI Taxonomy" id="1117702"/>
    <lineage>
        <taxon>Bacteria</taxon>
        <taxon>Pseudomonadati</taxon>
        <taxon>Pseudomonadota</taxon>
        <taxon>Alphaproteobacteria</taxon>
        <taxon>Sphingomonadales</taxon>
        <taxon>Sphingomonadaceae</taxon>
        <taxon>Novosphingobium</taxon>
    </lineage>
</organism>
<dbReference type="GO" id="GO:0005509">
    <property type="term" value="F:calcium ion binding"/>
    <property type="evidence" value="ECO:0007669"/>
    <property type="project" value="InterPro"/>
</dbReference>
<dbReference type="AlphaFoldDB" id="A0A117UTF0"/>
<dbReference type="InterPro" id="IPR011049">
    <property type="entry name" value="Serralysin-like_metalloprot_C"/>
</dbReference>
<protein>
    <recommendedName>
        <fullName evidence="5">Calcium-binding protein</fullName>
    </recommendedName>
</protein>
<evidence type="ECO:0000256" key="2">
    <source>
        <dbReference type="ARBA" id="ARBA00022525"/>
    </source>
</evidence>
<dbReference type="InterPro" id="IPR018511">
    <property type="entry name" value="Hemolysin-typ_Ca-bd_CS"/>
</dbReference>